<feature type="binding site" evidence="5">
    <location>
        <position position="437"/>
    </location>
    <ligand>
        <name>FAD</name>
        <dbReference type="ChEBI" id="CHEBI:57692"/>
    </ligand>
</feature>
<comment type="caution">
    <text evidence="8">The sequence shown here is derived from an EMBL/GenBank/DDBJ whole genome shotgun (WGS) entry which is preliminary data.</text>
</comment>
<feature type="domain" description="Amine oxidase" evidence="7">
    <location>
        <begin position="22"/>
        <end position="249"/>
    </location>
</feature>
<accession>A0AA40ENU8</accession>
<evidence type="ECO:0000256" key="2">
    <source>
        <dbReference type="ARBA" id="ARBA00005995"/>
    </source>
</evidence>
<dbReference type="GO" id="GO:0097621">
    <property type="term" value="F:monoamine oxidase activity"/>
    <property type="evidence" value="ECO:0007669"/>
    <property type="project" value="UniProtKB-EC"/>
</dbReference>
<comment type="cofactor">
    <cofactor evidence="1 6">
        <name>FAD</name>
        <dbReference type="ChEBI" id="CHEBI:57692"/>
    </cofactor>
</comment>
<protein>
    <recommendedName>
        <fullName evidence="6">Amine oxidase</fullName>
        <ecNumber evidence="6">1.4.3.-</ecNumber>
    </recommendedName>
</protein>
<proteinExistence type="inferred from homology"/>
<dbReference type="InterPro" id="IPR002937">
    <property type="entry name" value="Amino_oxidase"/>
</dbReference>
<dbReference type="SUPFAM" id="SSF54373">
    <property type="entry name" value="FAD-linked reductases, C-terminal domain"/>
    <property type="match status" value="1"/>
</dbReference>
<evidence type="ECO:0000256" key="3">
    <source>
        <dbReference type="ARBA" id="ARBA00023002"/>
    </source>
</evidence>
<evidence type="ECO:0000256" key="4">
    <source>
        <dbReference type="ARBA" id="ARBA00048448"/>
    </source>
</evidence>
<dbReference type="EMBL" id="JAUKUD010000005">
    <property type="protein sequence ID" value="KAK0742760.1"/>
    <property type="molecule type" value="Genomic_DNA"/>
</dbReference>
<comment type="catalytic activity">
    <reaction evidence="4">
        <text>a secondary aliphatic amine + O2 + H2O = a primary amine + an aldehyde + H2O2</text>
        <dbReference type="Rhea" id="RHEA:26414"/>
        <dbReference type="ChEBI" id="CHEBI:15377"/>
        <dbReference type="ChEBI" id="CHEBI:15379"/>
        <dbReference type="ChEBI" id="CHEBI:16240"/>
        <dbReference type="ChEBI" id="CHEBI:17478"/>
        <dbReference type="ChEBI" id="CHEBI:58855"/>
        <dbReference type="ChEBI" id="CHEBI:65296"/>
        <dbReference type="EC" id="1.4.3.4"/>
    </reaction>
</comment>
<evidence type="ECO:0000259" key="7">
    <source>
        <dbReference type="Pfam" id="PF01593"/>
    </source>
</evidence>
<evidence type="ECO:0000313" key="9">
    <source>
        <dbReference type="Proteomes" id="UP001172155"/>
    </source>
</evidence>
<dbReference type="EC" id="1.4.3.-" evidence="6"/>
<dbReference type="PANTHER" id="PTHR43563:SF14">
    <property type="entry name" value="AMINE OXIDASE"/>
    <property type="match status" value="1"/>
</dbReference>
<dbReference type="PRINTS" id="PR00757">
    <property type="entry name" value="AMINEOXDASEF"/>
</dbReference>
<dbReference type="AlphaFoldDB" id="A0AA40ENU8"/>
<reference evidence="8" key="1">
    <citation type="submission" date="2023-06" db="EMBL/GenBank/DDBJ databases">
        <title>Genome-scale phylogeny and comparative genomics of the fungal order Sordariales.</title>
        <authorList>
            <consortium name="Lawrence Berkeley National Laboratory"/>
            <person name="Hensen N."/>
            <person name="Bonometti L."/>
            <person name="Westerberg I."/>
            <person name="Brannstrom I.O."/>
            <person name="Guillou S."/>
            <person name="Cros-Aarteil S."/>
            <person name="Calhoun S."/>
            <person name="Haridas S."/>
            <person name="Kuo A."/>
            <person name="Mondo S."/>
            <person name="Pangilinan J."/>
            <person name="Riley R."/>
            <person name="LaButti K."/>
            <person name="Andreopoulos B."/>
            <person name="Lipzen A."/>
            <person name="Chen C."/>
            <person name="Yanf M."/>
            <person name="Daum C."/>
            <person name="Ng V."/>
            <person name="Clum A."/>
            <person name="Steindorff A."/>
            <person name="Ohm R."/>
            <person name="Martin F."/>
            <person name="Silar P."/>
            <person name="Natvig D."/>
            <person name="Lalanne C."/>
            <person name="Gautier V."/>
            <person name="Ament-velasquez S.L."/>
            <person name="Kruys A."/>
            <person name="Hutchinson M.I."/>
            <person name="Powell A.J."/>
            <person name="Barry K."/>
            <person name="Miller A.N."/>
            <person name="Grigoriev I.V."/>
            <person name="Debuchy R."/>
            <person name="Gladieux P."/>
            <person name="Thoren M.H."/>
            <person name="Johannesson H."/>
        </authorList>
    </citation>
    <scope>NUCLEOTIDE SEQUENCE</scope>
    <source>
        <strain evidence="8">SMH3187-1</strain>
    </source>
</reference>
<dbReference type="Pfam" id="PF01593">
    <property type="entry name" value="Amino_oxidase"/>
    <property type="match status" value="2"/>
</dbReference>
<feature type="binding site" evidence="5">
    <location>
        <position position="23"/>
    </location>
    <ligand>
        <name>FAD</name>
        <dbReference type="ChEBI" id="CHEBI:57692"/>
    </ligand>
</feature>
<evidence type="ECO:0000313" key="8">
    <source>
        <dbReference type="EMBL" id="KAK0742760.1"/>
    </source>
</evidence>
<feature type="domain" description="Amine oxidase" evidence="7">
    <location>
        <begin position="251"/>
        <end position="460"/>
    </location>
</feature>
<comment type="similarity">
    <text evidence="2 6">Belongs to the flavin monoamine oxidase family.</text>
</comment>
<name>A0AA40ENU8_9PEZI</name>
<dbReference type="InterPro" id="IPR050703">
    <property type="entry name" value="Flavin_MAO"/>
</dbReference>
<dbReference type="InterPro" id="IPR001613">
    <property type="entry name" value="Flavin_amine_oxidase"/>
</dbReference>
<gene>
    <name evidence="8" type="ORF">B0T18DRAFT_481260</name>
</gene>
<dbReference type="Gene3D" id="3.90.660.10">
    <property type="match status" value="1"/>
</dbReference>
<feature type="binding site" evidence="5">
    <location>
        <position position="339"/>
    </location>
    <ligand>
        <name>substrate</name>
    </ligand>
</feature>
<evidence type="ECO:0000256" key="5">
    <source>
        <dbReference type="PIRSR" id="PIRSR601613-1"/>
    </source>
</evidence>
<dbReference type="SUPFAM" id="SSF51905">
    <property type="entry name" value="FAD/NAD(P)-binding domain"/>
    <property type="match status" value="1"/>
</dbReference>
<evidence type="ECO:0000256" key="6">
    <source>
        <dbReference type="RuleBase" id="RU362067"/>
    </source>
</evidence>
<dbReference type="Gene3D" id="3.50.50.60">
    <property type="entry name" value="FAD/NAD(P)-binding domain"/>
    <property type="match status" value="1"/>
</dbReference>
<keyword evidence="3 6" id="KW-0560">Oxidoreductase</keyword>
<dbReference type="Proteomes" id="UP001172155">
    <property type="component" value="Unassembled WGS sequence"/>
</dbReference>
<keyword evidence="6" id="KW-0274">FAD</keyword>
<dbReference type="Gene3D" id="1.10.405.10">
    <property type="entry name" value="Guanine Nucleotide Dissociation Inhibitor, domain 1"/>
    <property type="match status" value="1"/>
</dbReference>
<sequence length="477" mass="51132">MDPELEVPAPIFVDVVVVGAGLSGLRAAMELQETGCSFVVLEERPRVGGKTLSVEMEADHGVKDAKGLDKIDLGASWINNTTQSEMYDLTQRFGLELVEQHATDSHLYQRRNGSVDSFSTAFGHDIQSPAARVLYPRLDGYAGNWLGLDGAPTFDQCDIQSLGRVNYSEDIQAADDAANFLTEAFLGIDSTSVSCLYMINLIRSCGGLETMSSSTPSGAQHLRIRQGAQSLSHAMAASLPPSTLYLSTKLFHCRRLILALPTTASSTILFTPPLPQQKQALIARTVTGFLAKCVLVFSSPWWRATGLSGAMESLSPLGPVLFTRDTSDAEGRFHSLTCFLAGERARAWVALDAKARRAAVLDHLTEVFGSQPGVWSVPEPVGVYEAAWAEGMVPVVAPALLWGGGVGVDAMVGDGYVEDQAEVLAMPFEYVHFAGAETADVWRGHMEGAVRSGVRAAREVVVALKEMDGVGGLKPSL</sequence>
<organism evidence="8 9">
    <name type="scientific">Schizothecium vesticola</name>
    <dbReference type="NCBI Taxonomy" id="314040"/>
    <lineage>
        <taxon>Eukaryota</taxon>
        <taxon>Fungi</taxon>
        <taxon>Dikarya</taxon>
        <taxon>Ascomycota</taxon>
        <taxon>Pezizomycotina</taxon>
        <taxon>Sordariomycetes</taxon>
        <taxon>Sordariomycetidae</taxon>
        <taxon>Sordariales</taxon>
        <taxon>Schizotheciaceae</taxon>
        <taxon>Schizothecium</taxon>
    </lineage>
</organism>
<keyword evidence="9" id="KW-1185">Reference proteome</keyword>
<dbReference type="PANTHER" id="PTHR43563">
    <property type="entry name" value="AMINE OXIDASE"/>
    <property type="match status" value="1"/>
</dbReference>
<evidence type="ECO:0000256" key="1">
    <source>
        <dbReference type="ARBA" id="ARBA00001974"/>
    </source>
</evidence>
<keyword evidence="6" id="KW-0285">Flavoprotein</keyword>
<dbReference type="InterPro" id="IPR036188">
    <property type="entry name" value="FAD/NAD-bd_sf"/>
</dbReference>